<accession>Q98NE6</accession>
<organism evidence="1 2">
    <name type="scientific">Mesorhizobium japonicum (strain LMG 29417 / CECT 9101 / MAFF 303099)</name>
    <name type="common">Mesorhizobium loti (strain MAFF 303099)</name>
    <dbReference type="NCBI Taxonomy" id="266835"/>
    <lineage>
        <taxon>Bacteria</taxon>
        <taxon>Pseudomonadati</taxon>
        <taxon>Pseudomonadota</taxon>
        <taxon>Alphaproteobacteria</taxon>
        <taxon>Hyphomicrobiales</taxon>
        <taxon>Phyllobacteriaceae</taxon>
        <taxon>Mesorhizobium</taxon>
    </lineage>
</organism>
<proteinExistence type="predicted"/>
<gene>
    <name evidence="1" type="ordered locus">msl0174</name>
</gene>
<dbReference type="AlphaFoldDB" id="Q98NE6"/>
<evidence type="ECO:0000313" key="1">
    <source>
        <dbReference type="EMBL" id="BAB47815.1"/>
    </source>
</evidence>
<sequence length="35" mass="3959">MLMLFIDVSSCVLLACLLSGRTYKPDHSMIELNFP</sequence>
<protein>
    <submittedName>
        <fullName evidence="1">Msl0174 protein</fullName>
    </submittedName>
</protein>
<dbReference type="HOGENOM" id="CLU_3366904_0_0_5"/>
<dbReference type="EMBL" id="BA000012">
    <property type="protein sequence ID" value="BAB47815.1"/>
    <property type="molecule type" value="Genomic_DNA"/>
</dbReference>
<reference evidence="1 2" key="1">
    <citation type="journal article" date="2000" name="DNA Res.">
        <title>Complete genome structure of the nitrogen-fixing symbiotic bacterium Mesorhizobium loti.</title>
        <authorList>
            <person name="Kaneko T."/>
            <person name="Nakamura Y."/>
            <person name="Sato S."/>
            <person name="Asamizu E."/>
            <person name="Kato T."/>
            <person name="Sasamoto S."/>
            <person name="Watanabe A."/>
            <person name="Idesawa K."/>
            <person name="Ishikawa A."/>
            <person name="Kawashima K."/>
            <person name="Kimura T."/>
            <person name="Kishida Y."/>
            <person name="Kiyokawa C."/>
            <person name="Kohara M."/>
            <person name="Matsumoto M."/>
            <person name="Matsuno A."/>
            <person name="Mochizuki Y."/>
            <person name="Nakayama S."/>
            <person name="Nakazaki N."/>
            <person name="Shimpo S."/>
            <person name="Sugimoto M."/>
            <person name="Takeuchi C."/>
            <person name="Yamada M."/>
            <person name="Tabata S."/>
        </authorList>
    </citation>
    <scope>NUCLEOTIDE SEQUENCE [LARGE SCALE GENOMIC DNA]</scope>
    <source>
        <strain evidence="2">LMG 29417 / CECT 9101 / MAFF 303099</strain>
    </source>
</reference>
<evidence type="ECO:0000313" key="2">
    <source>
        <dbReference type="Proteomes" id="UP000000552"/>
    </source>
</evidence>
<name>Q98NE6_RHILO</name>
<dbReference type="KEGG" id="mlo:msl0174"/>
<dbReference type="Proteomes" id="UP000000552">
    <property type="component" value="Chromosome"/>
</dbReference>